<evidence type="ECO:0000256" key="2">
    <source>
        <dbReference type="ARBA" id="ARBA00022676"/>
    </source>
</evidence>
<keyword evidence="8" id="KW-1185">Reference proteome</keyword>
<evidence type="ECO:0000256" key="4">
    <source>
        <dbReference type="RuleBase" id="RU003718"/>
    </source>
</evidence>
<dbReference type="SUPFAM" id="SSF53756">
    <property type="entry name" value="UDP-Glycosyltransferase/glycogen phosphorylase"/>
    <property type="match status" value="1"/>
</dbReference>
<dbReference type="InterPro" id="IPR002213">
    <property type="entry name" value="UDP_glucos_trans"/>
</dbReference>
<evidence type="ECO:0000313" key="8">
    <source>
        <dbReference type="Proteomes" id="UP001372338"/>
    </source>
</evidence>
<dbReference type="Proteomes" id="UP001372338">
    <property type="component" value="Unassembled WGS sequence"/>
</dbReference>
<comment type="similarity">
    <text evidence="1 4">Belongs to the UDP-glycosyltransferase family.</text>
</comment>
<dbReference type="PROSITE" id="PS00375">
    <property type="entry name" value="UDPGT"/>
    <property type="match status" value="1"/>
</dbReference>
<feature type="domain" description="Tudor" evidence="6">
    <location>
        <begin position="239"/>
        <end position="307"/>
    </location>
</feature>
<dbReference type="InterPro" id="IPR035595">
    <property type="entry name" value="UDP_glycos_trans_CS"/>
</dbReference>
<keyword evidence="2 4" id="KW-0328">Glycosyltransferase</keyword>
<gene>
    <name evidence="7" type="ORF">RIF29_35690</name>
</gene>
<dbReference type="EMBL" id="JAYWIO010000007">
    <property type="protein sequence ID" value="KAK7252017.1"/>
    <property type="molecule type" value="Genomic_DNA"/>
</dbReference>
<dbReference type="AlphaFoldDB" id="A0AAN9EBF9"/>
<keyword evidence="3 4" id="KW-0808">Transferase</keyword>
<dbReference type="EC" id="2.4.1.-" evidence="5"/>
<evidence type="ECO:0000313" key="7">
    <source>
        <dbReference type="EMBL" id="KAK7252017.1"/>
    </source>
</evidence>
<sequence>MSTEHDPLHILLFPFLAHGHMIPMVDMAKLFASKGVKVTIITTLANAPFISKAIENSKAHSNMINIQTIKFPCVEAGLPEGCENAHLIPSPDYVPVFLKATELLQEPFEQHLSQQKPDCVITDMFFPWTTDSCEKFRVPRIVFHGISFFSLTANECMHRYQPYKNVSSDSESFVIPNLPGEIKMTRLQVPEFLNIDEFEERFKKIKECDGKSYGVVVNSFYELEKNFADYYREVIGMRAWHIGPLSLCNNEKEEKIYRGKEASIDEHDWQRWLDSKEACSVVYVCFGSMANFSDHQLREIAMGLETSGQQFIWVVGRSKEDGAAEWLPEGFEKRMEGKGLIIRGWAPQVLILEHEAIGAFVTHCGWNSTLEAITAGVPMVTWPVSSEQFYNEKLVIEVLKIGVPVGVKKWAAFAAIDDIIKWDAIEKAVKNLMAKEKAIEEMRSKTKVFSKLARRAVEEGGSSSSDLNALIDELVLLR</sequence>
<dbReference type="CDD" id="cd03784">
    <property type="entry name" value="GT1_Gtf-like"/>
    <property type="match status" value="1"/>
</dbReference>
<dbReference type="PROSITE" id="PS50304">
    <property type="entry name" value="TUDOR"/>
    <property type="match status" value="1"/>
</dbReference>
<dbReference type="FunFam" id="3.40.50.2000:FF:000047">
    <property type="entry name" value="Glycosyltransferase"/>
    <property type="match status" value="1"/>
</dbReference>
<organism evidence="7 8">
    <name type="scientific">Crotalaria pallida</name>
    <name type="common">Smooth rattlebox</name>
    <name type="synonym">Crotalaria striata</name>
    <dbReference type="NCBI Taxonomy" id="3830"/>
    <lineage>
        <taxon>Eukaryota</taxon>
        <taxon>Viridiplantae</taxon>
        <taxon>Streptophyta</taxon>
        <taxon>Embryophyta</taxon>
        <taxon>Tracheophyta</taxon>
        <taxon>Spermatophyta</taxon>
        <taxon>Magnoliopsida</taxon>
        <taxon>eudicotyledons</taxon>
        <taxon>Gunneridae</taxon>
        <taxon>Pentapetalae</taxon>
        <taxon>rosids</taxon>
        <taxon>fabids</taxon>
        <taxon>Fabales</taxon>
        <taxon>Fabaceae</taxon>
        <taxon>Papilionoideae</taxon>
        <taxon>50 kb inversion clade</taxon>
        <taxon>genistoids sensu lato</taxon>
        <taxon>core genistoids</taxon>
        <taxon>Crotalarieae</taxon>
        <taxon>Crotalaria</taxon>
    </lineage>
</organism>
<comment type="caution">
    <text evidence="7">The sequence shown here is derived from an EMBL/GenBank/DDBJ whole genome shotgun (WGS) entry which is preliminary data.</text>
</comment>
<reference evidence="7 8" key="1">
    <citation type="submission" date="2024-01" db="EMBL/GenBank/DDBJ databases">
        <title>The genomes of 5 underutilized Papilionoideae crops provide insights into root nodulation and disease resistanc.</title>
        <authorList>
            <person name="Yuan L."/>
        </authorList>
    </citation>
    <scope>NUCLEOTIDE SEQUENCE [LARGE SCALE GENOMIC DNA]</scope>
    <source>
        <strain evidence="7">ZHUSHIDOU_FW_LH</strain>
        <tissue evidence="7">Leaf</tissue>
    </source>
</reference>
<name>A0AAN9EBF9_CROPI</name>
<protein>
    <recommendedName>
        <fullName evidence="5">Glycosyltransferase</fullName>
        <ecNumber evidence="5">2.4.1.-</ecNumber>
    </recommendedName>
</protein>
<dbReference type="GO" id="GO:0035251">
    <property type="term" value="F:UDP-glucosyltransferase activity"/>
    <property type="evidence" value="ECO:0007669"/>
    <property type="project" value="UniProtKB-ARBA"/>
</dbReference>
<dbReference type="PANTHER" id="PTHR48047">
    <property type="entry name" value="GLYCOSYLTRANSFERASE"/>
    <property type="match status" value="1"/>
</dbReference>
<dbReference type="Gene3D" id="3.40.50.2000">
    <property type="entry name" value="Glycogen Phosphorylase B"/>
    <property type="match status" value="2"/>
</dbReference>
<evidence type="ECO:0000256" key="1">
    <source>
        <dbReference type="ARBA" id="ARBA00009995"/>
    </source>
</evidence>
<evidence type="ECO:0000259" key="6">
    <source>
        <dbReference type="PROSITE" id="PS50304"/>
    </source>
</evidence>
<evidence type="ECO:0000256" key="3">
    <source>
        <dbReference type="ARBA" id="ARBA00022679"/>
    </source>
</evidence>
<accession>A0AAN9EBF9</accession>
<proteinExistence type="inferred from homology"/>
<dbReference type="FunFam" id="3.40.50.2000:FF:000071">
    <property type="entry name" value="Glycosyltransferase"/>
    <property type="match status" value="1"/>
</dbReference>
<dbReference type="InterPro" id="IPR002999">
    <property type="entry name" value="Tudor"/>
</dbReference>
<dbReference type="PANTHER" id="PTHR48047:SF45">
    <property type="entry name" value="SCOPOLETIN GLUCOSYLTRANSFERASE-LIKE"/>
    <property type="match status" value="1"/>
</dbReference>
<evidence type="ECO:0000256" key="5">
    <source>
        <dbReference type="RuleBase" id="RU362057"/>
    </source>
</evidence>
<dbReference type="Pfam" id="PF00201">
    <property type="entry name" value="UDPGT"/>
    <property type="match status" value="1"/>
</dbReference>